<sequence>MKFTEEEMEIARAIVKEFFSLSETARREGLLALDWVLGEGIVSSSIGGKYGEFAQILLKNVVDGIDLSAVQQIGKTLAASSELSDGDNALFEMIICGVESIQVGDNPRILAQKLAAFTGIENYNSFLTDLGANDY</sequence>
<dbReference type="Proteomes" id="UP000003571">
    <property type="component" value="Unassembled WGS sequence"/>
</dbReference>
<dbReference type="RefSeq" id="WP_002702967.1">
    <property type="nucleotide sequence ID" value="NZ_AGRW01000038.1"/>
</dbReference>
<protein>
    <submittedName>
        <fullName evidence="1">Uncharacterized protein</fullName>
    </submittedName>
</protein>
<name>H7EIR8_9SPIR</name>
<dbReference type="OrthoDB" id="9806929at2"/>
<dbReference type="STRING" id="907348.TresaDRAFT_2374"/>
<dbReference type="EMBL" id="AGRW01000038">
    <property type="protein sequence ID" value="EIC02496.1"/>
    <property type="molecule type" value="Genomic_DNA"/>
</dbReference>
<accession>H7EIR8</accession>
<proteinExistence type="predicted"/>
<dbReference type="PATRIC" id="fig|907348.3.peg.727"/>
<evidence type="ECO:0000313" key="2">
    <source>
        <dbReference type="Proteomes" id="UP000003571"/>
    </source>
</evidence>
<comment type="caution">
    <text evidence="1">The sequence shown here is derived from an EMBL/GenBank/DDBJ whole genome shotgun (WGS) entry which is preliminary data.</text>
</comment>
<gene>
    <name evidence="1" type="ORF">TresaDRAFT_2374</name>
</gene>
<evidence type="ECO:0000313" key="1">
    <source>
        <dbReference type="EMBL" id="EIC02496.1"/>
    </source>
</evidence>
<keyword evidence="2" id="KW-1185">Reference proteome</keyword>
<reference evidence="1 2" key="1">
    <citation type="submission" date="2011-09" db="EMBL/GenBank/DDBJ databases">
        <title>The draft genome of Treponema saccharophilum DSM 2985.</title>
        <authorList>
            <consortium name="US DOE Joint Genome Institute (JGI-PGF)"/>
            <person name="Lucas S."/>
            <person name="Copeland A."/>
            <person name="Lapidus A."/>
            <person name="Glavina del Rio T."/>
            <person name="Dalin E."/>
            <person name="Tice H."/>
            <person name="Bruce D."/>
            <person name="Goodwin L."/>
            <person name="Pitluck S."/>
            <person name="Peters L."/>
            <person name="Kyrpides N."/>
            <person name="Mavromatis K."/>
            <person name="Ivanova N."/>
            <person name="Markowitz V."/>
            <person name="Cheng J.-F."/>
            <person name="Hugenholtz P."/>
            <person name="Woyke T."/>
            <person name="Wu D."/>
            <person name="Gronow S."/>
            <person name="Wellnitz S."/>
            <person name="Brambilla E."/>
            <person name="Klenk H.-P."/>
            <person name="Eisen J.A."/>
        </authorList>
    </citation>
    <scope>NUCLEOTIDE SEQUENCE [LARGE SCALE GENOMIC DNA]</scope>
    <source>
        <strain evidence="1 2">DSM 2985</strain>
    </source>
</reference>
<organism evidence="1 2">
    <name type="scientific">Treponema saccharophilum DSM 2985</name>
    <dbReference type="NCBI Taxonomy" id="907348"/>
    <lineage>
        <taxon>Bacteria</taxon>
        <taxon>Pseudomonadati</taxon>
        <taxon>Spirochaetota</taxon>
        <taxon>Spirochaetia</taxon>
        <taxon>Spirochaetales</taxon>
        <taxon>Treponemataceae</taxon>
        <taxon>Treponema</taxon>
    </lineage>
</organism>
<dbReference type="AlphaFoldDB" id="H7EIR8"/>